<feature type="non-terminal residue" evidence="1">
    <location>
        <position position="50"/>
    </location>
</feature>
<keyword evidence="2" id="KW-1185">Reference proteome</keyword>
<dbReference type="Proteomes" id="UP000265618">
    <property type="component" value="Unassembled WGS sequence"/>
</dbReference>
<evidence type="ECO:0000313" key="2">
    <source>
        <dbReference type="Proteomes" id="UP000265618"/>
    </source>
</evidence>
<proteinExistence type="predicted"/>
<organism evidence="1 2">
    <name type="scientific">Kipferlia bialata</name>
    <dbReference type="NCBI Taxonomy" id="797122"/>
    <lineage>
        <taxon>Eukaryota</taxon>
        <taxon>Metamonada</taxon>
        <taxon>Carpediemonas-like organisms</taxon>
        <taxon>Kipferlia</taxon>
    </lineage>
</organism>
<reference evidence="1 2" key="1">
    <citation type="journal article" date="2018" name="PLoS ONE">
        <title>The draft genome of Kipferlia bialata reveals reductive genome evolution in fornicate parasites.</title>
        <authorList>
            <person name="Tanifuji G."/>
            <person name="Takabayashi S."/>
            <person name="Kume K."/>
            <person name="Takagi M."/>
            <person name="Nakayama T."/>
            <person name="Kamikawa R."/>
            <person name="Inagaki Y."/>
            <person name="Hashimoto T."/>
        </authorList>
    </citation>
    <scope>NUCLEOTIDE SEQUENCE [LARGE SCALE GENOMIC DNA]</scope>
    <source>
        <strain evidence="1">NY0173</strain>
    </source>
</reference>
<comment type="caution">
    <text evidence="1">The sequence shown here is derived from an EMBL/GenBank/DDBJ whole genome shotgun (WGS) entry which is preliminary data.</text>
</comment>
<gene>
    <name evidence="1" type="ORF">KIPB_001382</name>
</gene>
<sequence>MSTQDNTFASVGERSQANVFGFIPWHSVTGGRNVMLTEDEDDDLGGAIQM</sequence>
<dbReference type="AlphaFoldDB" id="A0A391NP43"/>
<dbReference type="EMBL" id="BDIP01000194">
    <property type="protein sequence ID" value="GCA62126.1"/>
    <property type="molecule type" value="Genomic_DNA"/>
</dbReference>
<name>A0A391NP43_9EUKA</name>
<protein>
    <submittedName>
        <fullName evidence="1">Uncharacterized protein</fullName>
    </submittedName>
</protein>
<accession>A0A391NP43</accession>
<evidence type="ECO:0000313" key="1">
    <source>
        <dbReference type="EMBL" id="GCA62126.1"/>
    </source>
</evidence>